<accession>A0ABR3QR23</accession>
<keyword evidence="3" id="KW-1185">Reference proteome</keyword>
<feature type="signal peptide" evidence="1">
    <location>
        <begin position="1"/>
        <end position="20"/>
    </location>
</feature>
<gene>
    <name evidence="2" type="ORF">SLS60_010370</name>
</gene>
<sequence length="110" mass="12438">MLVNTVLALLLSLLVSIVRAAPTDDGKDRYWETDINHDCGQVEKGAKYQQIGAMQWGYPDSNGHLPYSYNTKVCLTKSPGLDCIRLSSAEDHKVNRFYLATGFYIAIYRY</sequence>
<name>A0ABR3QR23_9PLEO</name>
<reference evidence="2 3" key="1">
    <citation type="submission" date="2024-02" db="EMBL/GenBank/DDBJ databases">
        <title>De novo assembly and annotation of 12 fungi associated with fruit tree decline syndrome in Ontario, Canada.</title>
        <authorList>
            <person name="Sulman M."/>
            <person name="Ellouze W."/>
            <person name="Ilyukhin E."/>
        </authorList>
    </citation>
    <scope>NUCLEOTIDE SEQUENCE [LARGE SCALE GENOMIC DNA]</scope>
    <source>
        <strain evidence="2 3">M42-189</strain>
    </source>
</reference>
<organism evidence="2 3">
    <name type="scientific">Paraconiothyrium brasiliense</name>
    <dbReference type="NCBI Taxonomy" id="300254"/>
    <lineage>
        <taxon>Eukaryota</taxon>
        <taxon>Fungi</taxon>
        <taxon>Dikarya</taxon>
        <taxon>Ascomycota</taxon>
        <taxon>Pezizomycotina</taxon>
        <taxon>Dothideomycetes</taxon>
        <taxon>Pleosporomycetidae</taxon>
        <taxon>Pleosporales</taxon>
        <taxon>Massarineae</taxon>
        <taxon>Didymosphaeriaceae</taxon>
        <taxon>Paraconiothyrium</taxon>
    </lineage>
</organism>
<comment type="caution">
    <text evidence="2">The sequence shown here is derived from an EMBL/GenBank/DDBJ whole genome shotgun (WGS) entry which is preliminary data.</text>
</comment>
<evidence type="ECO:0000313" key="3">
    <source>
        <dbReference type="Proteomes" id="UP001521785"/>
    </source>
</evidence>
<proteinExistence type="predicted"/>
<evidence type="ECO:0000313" key="2">
    <source>
        <dbReference type="EMBL" id="KAL1594609.1"/>
    </source>
</evidence>
<dbReference type="Proteomes" id="UP001521785">
    <property type="component" value="Unassembled WGS sequence"/>
</dbReference>
<protein>
    <submittedName>
        <fullName evidence="2">Uncharacterized protein</fullName>
    </submittedName>
</protein>
<keyword evidence="1" id="KW-0732">Signal</keyword>
<feature type="chain" id="PRO_5045477578" evidence="1">
    <location>
        <begin position="21"/>
        <end position="110"/>
    </location>
</feature>
<dbReference type="EMBL" id="JAKJXO020000017">
    <property type="protein sequence ID" value="KAL1594609.1"/>
    <property type="molecule type" value="Genomic_DNA"/>
</dbReference>
<evidence type="ECO:0000256" key="1">
    <source>
        <dbReference type="SAM" id="SignalP"/>
    </source>
</evidence>